<feature type="transmembrane region" description="Helical" evidence="6">
    <location>
        <begin position="167"/>
        <end position="188"/>
    </location>
</feature>
<organism evidence="7 8">
    <name type="scientific">Tahibacter harae</name>
    <dbReference type="NCBI Taxonomy" id="2963937"/>
    <lineage>
        <taxon>Bacteria</taxon>
        <taxon>Pseudomonadati</taxon>
        <taxon>Pseudomonadota</taxon>
        <taxon>Gammaproteobacteria</taxon>
        <taxon>Lysobacterales</taxon>
        <taxon>Rhodanobacteraceae</taxon>
        <taxon>Tahibacter</taxon>
    </lineage>
</organism>
<dbReference type="EMBL" id="JANFQO010000017">
    <property type="protein sequence ID" value="MCQ4166503.1"/>
    <property type="molecule type" value="Genomic_DNA"/>
</dbReference>
<evidence type="ECO:0000256" key="5">
    <source>
        <dbReference type="ARBA" id="ARBA00023136"/>
    </source>
</evidence>
<feature type="transmembrane region" description="Helical" evidence="6">
    <location>
        <begin position="223"/>
        <end position="245"/>
    </location>
</feature>
<evidence type="ECO:0000256" key="2">
    <source>
        <dbReference type="ARBA" id="ARBA00009773"/>
    </source>
</evidence>
<evidence type="ECO:0000313" key="8">
    <source>
        <dbReference type="Proteomes" id="UP001165498"/>
    </source>
</evidence>
<feature type="transmembrane region" description="Helical" evidence="6">
    <location>
        <begin position="293"/>
        <end position="312"/>
    </location>
</feature>
<evidence type="ECO:0000256" key="3">
    <source>
        <dbReference type="ARBA" id="ARBA00022692"/>
    </source>
</evidence>
<comment type="caution">
    <text evidence="7">The sequence shown here is derived from an EMBL/GenBank/DDBJ whole genome shotgun (WGS) entry which is preliminary data.</text>
</comment>
<dbReference type="PANTHER" id="PTHR21716">
    <property type="entry name" value="TRANSMEMBRANE PROTEIN"/>
    <property type="match status" value="1"/>
</dbReference>
<feature type="transmembrane region" description="Helical" evidence="6">
    <location>
        <begin position="56"/>
        <end position="74"/>
    </location>
</feature>
<dbReference type="RefSeq" id="WP_255915688.1">
    <property type="nucleotide sequence ID" value="NZ_JANFQO010000017.1"/>
</dbReference>
<feature type="transmembrane region" description="Helical" evidence="6">
    <location>
        <begin position="251"/>
        <end position="281"/>
    </location>
</feature>
<evidence type="ECO:0000256" key="4">
    <source>
        <dbReference type="ARBA" id="ARBA00022989"/>
    </source>
</evidence>
<gene>
    <name evidence="7" type="ORF">NM961_17435</name>
</gene>
<feature type="transmembrane region" description="Helical" evidence="6">
    <location>
        <begin position="86"/>
        <end position="107"/>
    </location>
</feature>
<evidence type="ECO:0000313" key="7">
    <source>
        <dbReference type="EMBL" id="MCQ4166503.1"/>
    </source>
</evidence>
<keyword evidence="8" id="KW-1185">Reference proteome</keyword>
<feature type="transmembrane region" description="Helical" evidence="6">
    <location>
        <begin position="32"/>
        <end position="50"/>
    </location>
</feature>
<keyword evidence="5 6" id="KW-0472">Membrane</keyword>
<accession>A0ABT1QW54</accession>
<dbReference type="Proteomes" id="UP001165498">
    <property type="component" value="Unassembled WGS sequence"/>
</dbReference>
<protein>
    <submittedName>
        <fullName evidence="7">AI-2E family transporter</fullName>
    </submittedName>
</protein>
<keyword evidence="3 6" id="KW-0812">Transmembrane</keyword>
<proteinExistence type="inferred from homology"/>
<dbReference type="PANTHER" id="PTHR21716:SF16">
    <property type="entry name" value="BLL1467 PROTEIN"/>
    <property type="match status" value="1"/>
</dbReference>
<name>A0ABT1QW54_9GAMM</name>
<keyword evidence="4 6" id="KW-1133">Transmembrane helix</keyword>
<feature type="transmembrane region" description="Helical" evidence="6">
    <location>
        <begin position="324"/>
        <end position="349"/>
    </location>
</feature>
<dbReference type="InterPro" id="IPR002549">
    <property type="entry name" value="AI-2E-like"/>
</dbReference>
<dbReference type="Pfam" id="PF01594">
    <property type="entry name" value="AI-2E_transport"/>
    <property type="match status" value="1"/>
</dbReference>
<sequence>MQWHWVEPAGDEANGAVDEDARLVRRQQRQIASLRQTLVWLSLLATLATMYLAKSLLVPVLLALFLALSLNPLVASLSRRWLPRALVALLVMIAGTGAATLLVIAVAEPAHHWVERAPEAARLVTPRMRALTQQIEAAGRLTRSALGTRAEGPPTPVLFDVWAAVEVAPRLAVTLFSIFLLVYFFLVYGETLLRRAAGLAATAQSRRNALDIVRVMQHEMSRYLFTTTAINTLVGLGAGLIAFATGIPDPLLWGVMALLLNFIPYFGPLCMTLLFALLGLLTYSRLGTALTPAVLFATLVIIEGQFLTPLVLGRRMKINPLMILLWLMLLGWLWGAIGIVVAVPLLVALKIICQRVEGWDWFARLVG</sequence>
<comment type="similarity">
    <text evidence="2">Belongs to the autoinducer-2 exporter (AI-2E) (TC 2.A.86) family.</text>
</comment>
<evidence type="ECO:0000256" key="1">
    <source>
        <dbReference type="ARBA" id="ARBA00004141"/>
    </source>
</evidence>
<comment type="subcellular location">
    <subcellularLocation>
        <location evidence="1">Membrane</location>
        <topology evidence="1">Multi-pass membrane protein</topology>
    </subcellularLocation>
</comment>
<reference evidence="7" key="1">
    <citation type="submission" date="2022-07" db="EMBL/GenBank/DDBJ databases">
        <title>Tahibacter sp., a new gammaproteobacterium isolated from the silt sample collected at pig farm.</title>
        <authorList>
            <person name="Chen H."/>
        </authorList>
    </citation>
    <scope>NUCLEOTIDE SEQUENCE</scope>
    <source>
        <strain evidence="7">P2K</strain>
    </source>
</reference>
<evidence type="ECO:0000256" key="6">
    <source>
        <dbReference type="SAM" id="Phobius"/>
    </source>
</evidence>